<comment type="subunit">
    <text evidence="4 11">Homodimer.</text>
</comment>
<comment type="similarity">
    <text evidence="3 11">Belongs to the class-II pyridoxal-phosphate-dependent aminotransferase family. Histidinol-phosphate aminotransferase subfamily.</text>
</comment>
<feature type="modified residue" description="N6-(pyridoxal phosphate)lysine" evidence="11">
    <location>
        <position position="218"/>
    </location>
</feature>
<evidence type="ECO:0000256" key="1">
    <source>
        <dbReference type="ARBA" id="ARBA00001933"/>
    </source>
</evidence>
<dbReference type="AlphaFoldDB" id="A0A2Z6DY15"/>
<dbReference type="SUPFAM" id="SSF53383">
    <property type="entry name" value="PLP-dependent transferases"/>
    <property type="match status" value="1"/>
</dbReference>
<evidence type="ECO:0000256" key="5">
    <source>
        <dbReference type="ARBA" id="ARBA00022576"/>
    </source>
</evidence>
<dbReference type="GO" id="GO:0004400">
    <property type="term" value="F:histidinol-phosphate transaminase activity"/>
    <property type="evidence" value="ECO:0007669"/>
    <property type="project" value="UniProtKB-UniRule"/>
</dbReference>
<evidence type="ECO:0000256" key="10">
    <source>
        <dbReference type="ARBA" id="ARBA00047481"/>
    </source>
</evidence>
<evidence type="ECO:0000313" key="13">
    <source>
        <dbReference type="EMBL" id="BBD77353.1"/>
    </source>
</evidence>
<name>A0A2Z6DY15_HYDTE</name>
<dbReference type="InterPro" id="IPR015424">
    <property type="entry name" value="PyrdxlP-dep_Trfase"/>
</dbReference>
<comment type="catalytic activity">
    <reaction evidence="10 11">
        <text>L-histidinol phosphate + 2-oxoglutarate = 3-(imidazol-4-yl)-2-oxopropyl phosphate + L-glutamate</text>
        <dbReference type="Rhea" id="RHEA:23744"/>
        <dbReference type="ChEBI" id="CHEBI:16810"/>
        <dbReference type="ChEBI" id="CHEBI:29985"/>
        <dbReference type="ChEBI" id="CHEBI:57766"/>
        <dbReference type="ChEBI" id="CHEBI:57980"/>
        <dbReference type="EC" id="2.6.1.9"/>
    </reaction>
</comment>
<sequence>MLQPNASSPYWNPRIASLSPYTPGEQPRIANLIKLNTNELPYPPSPRVVAAIQQELGEPLRRYPDPEAKALREVLARRYRVDPSWVFVGNGSDEVLAFAFQGLLGHSGPVRFPEITYSFYPVYCGLYALPFETTPLDEDFTLDCAALRAAGRGGVVFPNPNAPTGIALPLAEVERIVAAHQGKAVVLVDEAYVDFGSESAVPLTHRYDNLLVVQTFSKSRALAGLRVGFAIGQPPLIEALTRIKDSFNSYPLDRLAQAGAIAALEDEAYFEQTRQAVIAERERLATALAAMGFVVLPSKANFLFARHPSIGGAALAQSLRARAILVRHFAKPERIAPFVRITVGAPEQNDALLAALRAIG</sequence>
<comment type="cofactor">
    <cofactor evidence="1 11">
        <name>pyridoxal 5'-phosphate</name>
        <dbReference type="ChEBI" id="CHEBI:597326"/>
    </cofactor>
</comment>
<reference evidence="13 14" key="1">
    <citation type="submission" date="2018-04" db="EMBL/GenBank/DDBJ databases">
        <title>Complete genome sequence of Hydrogenophilus thermoluteolus TH-1.</title>
        <authorList>
            <person name="Arai H."/>
        </authorList>
    </citation>
    <scope>NUCLEOTIDE SEQUENCE [LARGE SCALE GENOMIC DNA]</scope>
    <source>
        <strain evidence="13 14">TH-1</strain>
    </source>
</reference>
<evidence type="ECO:0000256" key="9">
    <source>
        <dbReference type="ARBA" id="ARBA00023102"/>
    </source>
</evidence>
<dbReference type="NCBIfam" id="TIGR01141">
    <property type="entry name" value="hisC"/>
    <property type="match status" value="1"/>
</dbReference>
<keyword evidence="5 11" id="KW-0032">Aminotransferase</keyword>
<evidence type="ECO:0000256" key="7">
    <source>
        <dbReference type="ARBA" id="ARBA00022679"/>
    </source>
</evidence>
<evidence type="ECO:0000256" key="8">
    <source>
        <dbReference type="ARBA" id="ARBA00022898"/>
    </source>
</evidence>
<dbReference type="HAMAP" id="MF_01023">
    <property type="entry name" value="HisC_aminotrans_2"/>
    <property type="match status" value="1"/>
</dbReference>
<evidence type="ECO:0000313" key="14">
    <source>
        <dbReference type="Proteomes" id="UP000262004"/>
    </source>
</evidence>
<dbReference type="InterPro" id="IPR015422">
    <property type="entry name" value="PyrdxlP-dep_Trfase_small"/>
</dbReference>
<dbReference type="InterPro" id="IPR001917">
    <property type="entry name" value="Aminotrans_II_pyridoxalP_BS"/>
</dbReference>
<dbReference type="Gene3D" id="3.40.640.10">
    <property type="entry name" value="Type I PLP-dependent aspartate aminotransferase-like (Major domain)"/>
    <property type="match status" value="1"/>
</dbReference>
<dbReference type="InterPro" id="IPR004839">
    <property type="entry name" value="Aminotransferase_I/II_large"/>
</dbReference>
<gene>
    <name evidence="11 13" type="primary">hisC</name>
    <name evidence="13" type="ORF">HPTL_1089</name>
</gene>
<dbReference type="PANTHER" id="PTHR42885:SF2">
    <property type="entry name" value="HISTIDINOL-PHOSPHATE AMINOTRANSFERASE"/>
    <property type="match status" value="1"/>
</dbReference>
<dbReference type="KEGG" id="htl:HPTL_1089"/>
<dbReference type="PANTHER" id="PTHR42885">
    <property type="entry name" value="HISTIDINOL-PHOSPHATE AMINOTRANSFERASE-RELATED"/>
    <property type="match status" value="1"/>
</dbReference>
<organism evidence="13 14">
    <name type="scientific">Hydrogenophilus thermoluteolus</name>
    <name type="common">Pseudomonas hydrogenothermophila</name>
    <dbReference type="NCBI Taxonomy" id="297"/>
    <lineage>
        <taxon>Bacteria</taxon>
        <taxon>Pseudomonadati</taxon>
        <taxon>Pseudomonadota</taxon>
        <taxon>Hydrogenophilia</taxon>
        <taxon>Hydrogenophilales</taxon>
        <taxon>Hydrogenophilaceae</taxon>
        <taxon>Hydrogenophilus</taxon>
    </lineage>
</organism>
<evidence type="ECO:0000256" key="3">
    <source>
        <dbReference type="ARBA" id="ARBA00007970"/>
    </source>
</evidence>
<evidence type="ECO:0000256" key="2">
    <source>
        <dbReference type="ARBA" id="ARBA00005011"/>
    </source>
</evidence>
<dbReference type="PROSITE" id="PS00599">
    <property type="entry name" value="AA_TRANSFER_CLASS_2"/>
    <property type="match status" value="1"/>
</dbReference>
<protein>
    <recommendedName>
        <fullName evidence="11">Histidinol-phosphate aminotransferase</fullName>
        <ecNumber evidence="11">2.6.1.9</ecNumber>
    </recommendedName>
    <alternativeName>
        <fullName evidence="11">Imidazole acetol-phosphate transaminase</fullName>
    </alternativeName>
</protein>
<dbReference type="InterPro" id="IPR005861">
    <property type="entry name" value="HisP_aminotrans"/>
</dbReference>
<dbReference type="CDD" id="cd00609">
    <property type="entry name" value="AAT_like"/>
    <property type="match status" value="1"/>
</dbReference>
<evidence type="ECO:0000256" key="6">
    <source>
        <dbReference type="ARBA" id="ARBA00022605"/>
    </source>
</evidence>
<evidence type="ECO:0000259" key="12">
    <source>
        <dbReference type="Pfam" id="PF00155"/>
    </source>
</evidence>
<keyword evidence="6 11" id="KW-0028">Amino-acid biosynthesis</keyword>
<keyword evidence="9 11" id="KW-0368">Histidine biosynthesis</keyword>
<dbReference type="RefSeq" id="WP_119335094.1">
    <property type="nucleotide sequence ID" value="NZ_AP018558.1"/>
</dbReference>
<dbReference type="UniPathway" id="UPA00031">
    <property type="reaction ID" value="UER00012"/>
</dbReference>
<keyword evidence="14" id="KW-1185">Reference proteome</keyword>
<dbReference type="Pfam" id="PF00155">
    <property type="entry name" value="Aminotran_1_2"/>
    <property type="match status" value="1"/>
</dbReference>
<dbReference type="GO" id="GO:0000105">
    <property type="term" value="P:L-histidine biosynthetic process"/>
    <property type="evidence" value="ECO:0007669"/>
    <property type="project" value="UniProtKB-UniRule"/>
</dbReference>
<dbReference type="EC" id="2.6.1.9" evidence="11"/>
<dbReference type="Gene3D" id="3.90.1150.10">
    <property type="entry name" value="Aspartate Aminotransferase, domain 1"/>
    <property type="match status" value="1"/>
</dbReference>
<dbReference type="Proteomes" id="UP000262004">
    <property type="component" value="Chromosome"/>
</dbReference>
<keyword evidence="8 11" id="KW-0663">Pyridoxal phosphate</keyword>
<dbReference type="InterPro" id="IPR015421">
    <property type="entry name" value="PyrdxlP-dep_Trfase_major"/>
</dbReference>
<feature type="domain" description="Aminotransferase class I/classII large" evidence="12">
    <location>
        <begin position="31"/>
        <end position="356"/>
    </location>
</feature>
<comment type="pathway">
    <text evidence="2 11">Amino-acid biosynthesis; L-histidine biosynthesis; L-histidine from 5-phospho-alpha-D-ribose 1-diphosphate: step 7/9.</text>
</comment>
<dbReference type="GO" id="GO:0030170">
    <property type="term" value="F:pyridoxal phosphate binding"/>
    <property type="evidence" value="ECO:0007669"/>
    <property type="project" value="InterPro"/>
</dbReference>
<keyword evidence="7 11" id="KW-0808">Transferase</keyword>
<evidence type="ECO:0000256" key="4">
    <source>
        <dbReference type="ARBA" id="ARBA00011738"/>
    </source>
</evidence>
<evidence type="ECO:0000256" key="11">
    <source>
        <dbReference type="HAMAP-Rule" id="MF_01023"/>
    </source>
</evidence>
<accession>A0A2Z6DY15</accession>
<proteinExistence type="inferred from homology"/>
<dbReference type="OrthoDB" id="9809616at2"/>
<dbReference type="EMBL" id="AP018558">
    <property type="protein sequence ID" value="BBD77353.1"/>
    <property type="molecule type" value="Genomic_DNA"/>
</dbReference>